<proteinExistence type="predicted"/>
<evidence type="ECO:0000256" key="1">
    <source>
        <dbReference type="SAM" id="MobiDB-lite"/>
    </source>
</evidence>
<protein>
    <submittedName>
        <fullName evidence="2">Uncharacterized protein</fullName>
    </submittedName>
</protein>
<evidence type="ECO:0000313" key="3">
    <source>
        <dbReference type="Proteomes" id="UP000015453"/>
    </source>
</evidence>
<sequence>MPRASSSPWAVPRGSSGHTRGMRPMGETLGDPTRGRVDIRDTQTAPDSPESGCRERGGVVGAVWVGSPGGGPRVEWGAPGRWPEQLKGPRGARSGSRLPEAGGGVAGRAVVWPRRPAKRESGSWIVRADPWDEIVMDEVEPLDVERPESEGCVRRARLLVESQSSGPWDEPGEGGRCGRGTSARGAAARPGVRGAVARPEDEECVGSRGADARPGGAGAARGSSGRQVGPGEPQLDPRGPRRGQTEKRGPGKQGQKSCRGPGAQGVVRNSQHPGPDAQADPAPRRSRRIPQGPIFLGAPGQPAQGEGRRWSRQTPLPPPLWWKWGPGERRLDPWGPGRPRNKKRGGQGQEP</sequence>
<dbReference type="AlphaFoldDB" id="S8BY99"/>
<feature type="compositionally biased region" description="Low complexity" evidence="1">
    <location>
        <begin position="206"/>
        <end position="226"/>
    </location>
</feature>
<dbReference type="Proteomes" id="UP000015453">
    <property type="component" value="Unassembled WGS sequence"/>
</dbReference>
<feature type="compositionally biased region" description="Low complexity" evidence="1">
    <location>
        <begin position="179"/>
        <end position="197"/>
    </location>
</feature>
<reference evidence="2 3" key="1">
    <citation type="journal article" date="2013" name="BMC Genomics">
        <title>The miniature genome of a carnivorous plant Genlisea aurea contains a low number of genes and short non-coding sequences.</title>
        <authorList>
            <person name="Leushkin E.V."/>
            <person name="Sutormin R.A."/>
            <person name="Nabieva E.R."/>
            <person name="Penin A.A."/>
            <person name="Kondrashov A.S."/>
            <person name="Logacheva M.D."/>
        </authorList>
    </citation>
    <scope>NUCLEOTIDE SEQUENCE [LARGE SCALE GENOMIC DNA]</scope>
</reference>
<evidence type="ECO:0000313" key="2">
    <source>
        <dbReference type="EMBL" id="EPS57156.1"/>
    </source>
</evidence>
<keyword evidence="3" id="KW-1185">Reference proteome</keyword>
<feature type="region of interest" description="Disordered" evidence="1">
    <location>
        <begin position="159"/>
        <end position="351"/>
    </location>
</feature>
<dbReference type="EMBL" id="AUSU01010569">
    <property type="protein sequence ID" value="EPS57156.1"/>
    <property type="molecule type" value="Genomic_DNA"/>
</dbReference>
<organism evidence="2 3">
    <name type="scientific">Genlisea aurea</name>
    <dbReference type="NCBI Taxonomy" id="192259"/>
    <lineage>
        <taxon>Eukaryota</taxon>
        <taxon>Viridiplantae</taxon>
        <taxon>Streptophyta</taxon>
        <taxon>Embryophyta</taxon>
        <taxon>Tracheophyta</taxon>
        <taxon>Spermatophyta</taxon>
        <taxon>Magnoliopsida</taxon>
        <taxon>eudicotyledons</taxon>
        <taxon>Gunneridae</taxon>
        <taxon>Pentapetalae</taxon>
        <taxon>asterids</taxon>
        <taxon>lamiids</taxon>
        <taxon>Lamiales</taxon>
        <taxon>Lentibulariaceae</taxon>
        <taxon>Genlisea</taxon>
    </lineage>
</organism>
<accession>S8BY99</accession>
<comment type="caution">
    <text evidence="2">The sequence shown here is derived from an EMBL/GenBank/DDBJ whole genome shotgun (WGS) entry which is preliminary data.</text>
</comment>
<name>S8BY99_9LAMI</name>
<feature type="region of interest" description="Disordered" evidence="1">
    <location>
        <begin position="1"/>
        <end position="106"/>
    </location>
</feature>
<gene>
    <name evidence="2" type="ORF">M569_17665</name>
</gene>